<dbReference type="GO" id="GO:0003899">
    <property type="term" value="F:DNA-directed RNA polymerase activity"/>
    <property type="evidence" value="ECO:0007669"/>
    <property type="project" value="InterPro"/>
</dbReference>
<dbReference type="PANTHER" id="PTHR10535">
    <property type="entry name" value="DNA-DIRECTED RNA POLYMERASES I, II, AND III SUBUNIT RPABC1"/>
    <property type="match status" value="1"/>
</dbReference>
<dbReference type="InterPro" id="IPR000783">
    <property type="entry name" value="RNA_pol_subH/Rpb5_C"/>
</dbReference>
<gene>
    <name evidence="7" type="ORF">PSAL00342_LOCUS6547</name>
</gene>
<dbReference type="GO" id="GO:0042797">
    <property type="term" value="P:tRNA transcription by RNA polymerase III"/>
    <property type="evidence" value="ECO:0007669"/>
    <property type="project" value="TreeGrafter"/>
</dbReference>
<sequence>MADAPPDPTRLFRVRRTVAQMLNDRGYLVPQKELDMTREDFVQPPPEGFGLAPRSEDLTILVPRKDGSSEQMFVFFPEEVKVGVKTIKTYAERMKSENVGRAILVAKSALTPFAKQCLQEMQPKYIVELFLESELLVNITQHTLVPKHQLLSEEDKRALLSRYKVKESQLPRIQISDPVARYYGLQRGQVVRIVRPSETAGRYVTYRLCI</sequence>
<evidence type="ECO:0000256" key="3">
    <source>
        <dbReference type="ARBA" id="ARBA00023242"/>
    </source>
</evidence>
<keyword evidence="3" id="KW-0539">Nucleus</keyword>
<dbReference type="NCBIfam" id="NF007129">
    <property type="entry name" value="PRK09570.1"/>
    <property type="match status" value="1"/>
</dbReference>
<dbReference type="InterPro" id="IPR036710">
    <property type="entry name" value="RNA_pol_Rpb5_N_sf"/>
</dbReference>
<dbReference type="PIRSF" id="PIRSF000747">
    <property type="entry name" value="RPB5"/>
    <property type="match status" value="1"/>
</dbReference>
<organism evidence="7">
    <name type="scientific">Picocystis salinarum</name>
    <dbReference type="NCBI Taxonomy" id="88271"/>
    <lineage>
        <taxon>Eukaryota</taxon>
        <taxon>Viridiplantae</taxon>
        <taxon>Chlorophyta</taxon>
        <taxon>Picocystophyceae</taxon>
        <taxon>Picocystales</taxon>
        <taxon>Picocystaceae</taxon>
        <taxon>Picocystis</taxon>
    </lineage>
</organism>
<name>A0A7S3UFC4_9CHLO</name>
<dbReference type="HAMAP" id="MF_00025">
    <property type="entry name" value="RNApol_Rpo5_RPB5"/>
    <property type="match status" value="1"/>
</dbReference>
<evidence type="ECO:0008006" key="8">
    <source>
        <dbReference type="Google" id="ProtNLM"/>
    </source>
</evidence>
<comment type="subcellular location">
    <subcellularLocation>
        <location evidence="1">Nucleus</location>
    </subcellularLocation>
</comment>
<dbReference type="InterPro" id="IPR014381">
    <property type="entry name" value="Arch_Rpo5/euc_Rpb5"/>
</dbReference>
<evidence type="ECO:0000259" key="6">
    <source>
        <dbReference type="Pfam" id="PF03871"/>
    </source>
</evidence>
<dbReference type="Pfam" id="PF01191">
    <property type="entry name" value="RNA_pol_Rpb5_C"/>
    <property type="match status" value="1"/>
</dbReference>
<protein>
    <recommendedName>
        <fullName evidence="8">DNA-directed RNA polymerases I, II, and III subunit RPABC1</fullName>
    </recommendedName>
</protein>
<dbReference type="GO" id="GO:0006366">
    <property type="term" value="P:transcription by RNA polymerase II"/>
    <property type="evidence" value="ECO:0007669"/>
    <property type="project" value="TreeGrafter"/>
</dbReference>
<dbReference type="PANTHER" id="PTHR10535:SF0">
    <property type="entry name" value="DNA-DIRECTED RNA POLYMERASES I, II, AND III SUBUNIT RPABC1"/>
    <property type="match status" value="1"/>
</dbReference>
<dbReference type="GO" id="GO:0003677">
    <property type="term" value="F:DNA binding"/>
    <property type="evidence" value="ECO:0007669"/>
    <property type="project" value="InterPro"/>
</dbReference>
<dbReference type="GO" id="GO:0005736">
    <property type="term" value="C:RNA polymerase I complex"/>
    <property type="evidence" value="ECO:0007669"/>
    <property type="project" value="TreeGrafter"/>
</dbReference>
<dbReference type="FunFam" id="3.90.940.20:FF:000001">
    <property type="entry name" value="DNA-directed RNA polymerases I, II, and III subunit RPABC1"/>
    <property type="match status" value="1"/>
</dbReference>
<evidence type="ECO:0000259" key="5">
    <source>
        <dbReference type="Pfam" id="PF01191"/>
    </source>
</evidence>
<dbReference type="FunFam" id="3.40.1340.10:FF:000001">
    <property type="entry name" value="DNA-directed RNA polymerases I, II, and III subunit RPABC1"/>
    <property type="match status" value="1"/>
</dbReference>
<dbReference type="SUPFAM" id="SSF53036">
    <property type="entry name" value="Eukaryotic RPB5 N-terminal domain"/>
    <property type="match status" value="1"/>
</dbReference>
<feature type="domain" description="RNA polymerase Rpb5 N-terminal" evidence="6">
    <location>
        <begin position="9"/>
        <end position="94"/>
    </location>
</feature>
<dbReference type="GO" id="GO:0005666">
    <property type="term" value="C:RNA polymerase III complex"/>
    <property type="evidence" value="ECO:0007669"/>
    <property type="project" value="TreeGrafter"/>
</dbReference>
<dbReference type="EMBL" id="HBIS01007333">
    <property type="protein sequence ID" value="CAE0612648.1"/>
    <property type="molecule type" value="Transcribed_RNA"/>
</dbReference>
<keyword evidence="2" id="KW-0804">Transcription</keyword>
<dbReference type="AlphaFoldDB" id="A0A7S3UFC4"/>
<proteinExistence type="inferred from homology"/>
<feature type="domain" description="RNA polymerase subunit H/Rpb5 C-terminal" evidence="5">
    <location>
        <begin position="137"/>
        <end position="209"/>
    </location>
</feature>
<dbReference type="GO" id="GO:0006362">
    <property type="term" value="P:transcription elongation by RNA polymerase I"/>
    <property type="evidence" value="ECO:0007669"/>
    <property type="project" value="TreeGrafter"/>
</dbReference>
<dbReference type="Pfam" id="PF03871">
    <property type="entry name" value="RNA_pol_Rpb5_N"/>
    <property type="match status" value="1"/>
</dbReference>
<evidence type="ECO:0000256" key="4">
    <source>
        <dbReference type="ARBA" id="ARBA00025765"/>
    </source>
</evidence>
<dbReference type="InterPro" id="IPR005571">
    <property type="entry name" value="RNA_pol_Rpb5_N"/>
</dbReference>
<dbReference type="Gene3D" id="3.40.1340.10">
    <property type="entry name" value="RNA polymerase, Rpb5, N-terminal domain"/>
    <property type="match status" value="1"/>
</dbReference>
<dbReference type="SUPFAM" id="SSF55287">
    <property type="entry name" value="RPB5-like RNA polymerase subunit"/>
    <property type="match status" value="1"/>
</dbReference>
<accession>A0A7S3UFC4</accession>
<evidence type="ECO:0000256" key="1">
    <source>
        <dbReference type="ARBA" id="ARBA00004123"/>
    </source>
</evidence>
<evidence type="ECO:0000313" key="7">
    <source>
        <dbReference type="EMBL" id="CAE0612648.1"/>
    </source>
</evidence>
<dbReference type="InterPro" id="IPR035913">
    <property type="entry name" value="RPB5-like_sf"/>
</dbReference>
<reference evidence="7" key="1">
    <citation type="submission" date="2021-01" db="EMBL/GenBank/DDBJ databases">
        <authorList>
            <person name="Corre E."/>
            <person name="Pelletier E."/>
            <person name="Niang G."/>
            <person name="Scheremetjew M."/>
            <person name="Finn R."/>
            <person name="Kale V."/>
            <person name="Holt S."/>
            <person name="Cochrane G."/>
            <person name="Meng A."/>
            <person name="Brown T."/>
            <person name="Cohen L."/>
        </authorList>
    </citation>
    <scope>NUCLEOTIDE SEQUENCE</scope>
    <source>
        <strain evidence="7">CCMP1897</strain>
    </source>
</reference>
<dbReference type="Gene3D" id="3.90.940.20">
    <property type="entry name" value="RPB5-like RNA polymerase subunit"/>
    <property type="match status" value="1"/>
</dbReference>
<comment type="similarity">
    <text evidence="4">Belongs to the archaeal Rpo5/eukaryotic RPB5 RNA polymerase subunit family.</text>
</comment>
<evidence type="ECO:0000256" key="2">
    <source>
        <dbReference type="ARBA" id="ARBA00023163"/>
    </source>
</evidence>
<dbReference type="GO" id="GO:0005665">
    <property type="term" value="C:RNA polymerase II, core complex"/>
    <property type="evidence" value="ECO:0007669"/>
    <property type="project" value="TreeGrafter"/>
</dbReference>